<dbReference type="PROSITE" id="PS50885">
    <property type="entry name" value="HAMP"/>
    <property type="match status" value="1"/>
</dbReference>
<gene>
    <name evidence="15" type="ORF">EDF87_11610</name>
</gene>
<feature type="domain" description="Methyl-accepting transducer" evidence="13">
    <location>
        <begin position="269"/>
        <end position="505"/>
    </location>
</feature>
<dbReference type="InterPro" id="IPR003660">
    <property type="entry name" value="HAMP_dom"/>
</dbReference>
<dbReference type="FunFam" id="1.10.287.950:FF:000001">
    <property type="entry name" value="Methyl-accepting chemotaxis sensory transducer"/>
    <property type="match status" value="1"/>
</dbReference>
<keyword evidence="4" id="KW-0145">Chemotaxis</keyword>
<dbReference type="PANTHER" id="PTHR32089:SF120">
    <property type="entry name" value="METHYL-ACCEPTING CHEMOTAXIS PROTEIN TLPQ"/>
    <property type="match status" value="1"/>
</dbReference>
<evidence type="ECO:0000259" key="13">
    <source>
        <dbReference type="PROSITE" id="PS50111"/>
    </source>
</evidence>
<evidence type="ECO:0000256" key="1">
    <source>
        <dbReference type="ARBA" id="ARBA00004651"/>
    </source>
</evidence>
<dbReference type="SMART" id="SM00283">
    <property type="entry name" value="MA"/>
    <property type="match status" value="1"/>
</dbReference>
<feature type="transmembrane region" description="Helical" evidence="12">
    <location>
        <begin position="12"/>
        <end position="31"/>
    </location>
</feature>
<dbReference type="CDD" id="cd11386">
    <property type="entry name" value="MCP_signal"/>
    <property type="match status" value="1"/>
</dbReference>
<dbReference type="EMBL" id="SOCQ01000016">
    <property type="protein sequence ID" value="TDV41561.1"/>
    <property type="molecule type" value="Genomic_DNA"/>
</dbReference>
<evidence type="ECO:0000256" key="6">
    <source>
        <dbReference type="ARBA" id="ARBA00022989"/>
    </source>
</evidence>
<dbReference type="Pfam" id="PF00015">
    <property type="entry name" value="MCPsignal"/>
    <property type="match status" value="1"/>
</dbReference>
<evidence type="ECO:0000259" key="14">
    <source>
        <dbReference type="PROSITE" id="PS50885"/>
    </source>
</evidence>
<sequence>MSLRNLNIAPRAFLGFAFIALLVIALGVFAVNRMSIIRQASVEMDSTQLPSVTQLAVVTENVLRLRILSFRVLVNREAAGLQEAQTRIGVLVDKVRAAQARYAALPAGPEERALYQTFATTLDNYLQAQNQMMELSRQDKLDEMRALINTRIKDGTDQMGEQLNKLIAINAADAKAASIQAGQYYDSAITGIIIVAVFAAVSTVLLAWLLTRSIVTPLNRAVQAAQTIADGNLTKVIEVDGKDEPARLLEALAAMQSNLRKTIEQIAGSATQLGAAAEELSAVTEEASRGLQQQNNEIEQAATAVNEMTAAVEEVARNAVSTSEASNQSTHAAREGRDQVVKTVDAIQTMTHDVQNTAHMIEGLAAQGRDIGKVLDVIRAIAEQTNLLALNAAIEAARAGEAGRGFAVVADEVRALAHRTAQSTQEIEKMVAGIQNGTGEAVSSMQQSNQRTQTTLEMARAAGVALEQITQSIHQINERNLVIASASEEQAQVSREVDRNLVNIRDLATQSAAGANQTSAATHELSRLAVDLNAMVARFVI</sequence>
<dbReference type="Gene3D" id="1.10.287.950">
    <property type="entry name" value="Methyl-accepting chemotaxis protein"/>
    <property type="match status" value="1"/>
</dbReference>
<dbReference type="InterPro" id="IPR004090">
    <property type="entry name" value="Chemotax_Me-accpt_rcpt"/>
</dbReference>
<comment type="caution">
    <text evidence="15">The sequence shown here is derived from an EMBL/GenBank/DDBJ whole genome shotgun (WGS) entry which is preliminary data.</text>
</comment>
<dbReference type="InterPro" id="IPR004089">
    <property type="entry name" value="MCPsignal_dom"/>
</dbReference>
<keyword evidence="8 10" id="KW-0807">Transducer</keyword>
<feature type="domain" description="HAMP" evidence="14">
    <location>
        <begin position="212"/>
        <end position="264"/>
    </location>
</feature>
<accession>A0A4V3FQZ3</accession>
<keyword evidence="3" id="KW-0488">Methylation</keyword>
<name>A0A4V3FQZ3_9PSED</name>
<evidence type="ECO:0000256" key="9">
    <source>
        <dbReference type="ARBA" id="ARBA00029447"/>
    </source>
</evidence>
<proteinExistence type="inferred from homology"/>
<feature type="coiled-coil region" evidence="11">
    <location>
        <begin position="291"/>
        <end position="318"/>
    </location>
</feature>
<dbReference type="GO" id="GO:0004888">
    <property type="term" value="F:transmembrane signaling receptor activity"/>
    <property type="evidence" value="ECO:0007669"/>
    <property type="project" value="InterPro"/>
</dbReference>
<feature type="transmembrane region" description="Helical" evidence="12">
    <location>
        <begin position="188"/>
        <end position="210"/>
    </location>
</feature>
<dbReference type="Proteomes" id="UP000295804">
    <property type="component" value="Unassembled WGS sequence"/>
</dbReference>
<dbReference type="GO" id="GO:0007165">
    <property type="term" value="P:signal transduction"/>
    <property type="evidence" value="ECO:0007669"/>
    <property type="project" value="UniProtKB-KW"/>
</dbReference>
<evidence type="ECO:0000256" key="11">
    <source>
        <dbReference type="SAM" id="Coils"/>
    </source>
</evidence>
<evidence type="ECO:0000256" key="4">
    <source>
        <dbReference type="ARBA" id="ARBA00022500"/>
    </source>
</evidence>
<evidence type="ECO:0000256" key="12">
    <source>
        <dbReference type="SAM" id="Phobius"/>
    </source>
</evidence>
<dbReference type="Pfam" id="PF00672">
    <property type="entry name" value="HAMP"/>
    <property type="match status" value="1"/>
</dbReference>
<comment type="subcellular location">
    <subcellularLocation>
        <location evidence="1">Cell membrane</location>
        <topology evidence="1">Multi-pass membrane protein</topology>
    </subcellularLocation>
</comment>
<evidence type="ECO:0000256" key="8">
    <source>
        <dbReference type="ARBA" id="ARBA00023224"/>
    </source>
</evidence>
<dbReference type="SUPFAM" id="SSF58104">
    <property type="entry name" value="Methyl-accepting chemotaxis protein (MCP) signaling domain"/>
    <property type="match status" value="1"/>
</dbReference>
<dbReference type="PRINTS" id="PR00260">
    <property type="entry name" value="CHEMTRNSDUCR"/>
</dbReference>
<keyword evidence="7 12" id="KW-0472">Membrane</keyword>
<dbReference type="SMART" id="SM00304">
    <property type="entry name" value="HAMP"/>
    <property type="match status" value="2"/>
</dbReference>
<dbReference type="PANTHER" id="PTHR32089">
    <property type="entry name" value="METHYL-ACCEPTING CHEMOTAXIS PROTEIN MCPB"/>
    <property type="match status" value="1"/>
</dbReference>
<evidence type="ECO:0000256" key="7">
    <source>
        <dbReference type="ARBA" id="ARBA00023136"/>
    </source>
</evidence>
<organism evidence="15 16">
    <name type="scientific">Pseudomonas helmanticensis</name>
    <dbReference type="NCBI Taxonomy" id="1471381"/>
    <lineage>
        <taxon>Bacteria</taxon>
        <taxon>Pseudomonadati</taxon>
        <taxon>Pseudomonadota</taxon>
        <taxon>Gammaproteobacteria</taxon>
        <taxon>Pseudomonadales</taxon>
        <taxon>Pseudomonadaceae</taxon>
        <taxon>Pseudomonas</taxon>
    </lineage>
</organism>
<keyword evidence="2" id="KW-1003">Cell membrane</keyword>
<reference evidence="15 16" key="1">
    <citation type="submission" date="2019-03" db="EMBL/GenBank/DDBJ databases">
        <title>Genomic analyses of the natural microbiome of Caenorhabditis elegans.</title>
        <authorList>
            <person name="Samuel B."/>
        </authorList>
    </citation>
    <scope>NUCLEOTIDE SEQUENCE [LARGE SCALE GENOMIC DNA]</scope>
    <source>
        <strain evidence="15 16">BIGb0525</strain>
    </source>
</reference>
<dbReference type="CDD" id="cd06225">
    <property type="entry name" value="HAMP"/>
    <property type="match status" value="1"/>
</dbReference>
<dbReference type="RefSeq" id="WP_134177377.1">
    <property type="nucleotide sequence ID" value="NZ_SOCQ01000016.1"/>
</dbReference>
<keyword evidence="6 12" id="KW-1133">Transmembrane helix</keyword>
<protein>
    <submittedName>
        <fullName evidence="15">Methyl-accepting chemotaxis protein</fullName>
    </submittedName>
</protein>
<evidence type="ECO:0000256" key="2">
    <source>
        <dbReference type="ARBA" id="ARBA00022475"/>
    </source>
</evidence>
<evidence type="ECO:0000313" key="16">
    <source>
        <dbReference type="Proteomes" id="UP000295804"/>
    </source>
</evidence>
<dbReference type="GO" id="GO:0005886">
    <property type="term" value="C:plasma membrane"/>
    <property type="evidence" value="ECO:0007669"/>
    <property type="project" value="UniProtKB-SubCell"/>
</dbReference>
<dbReference type="InterPro" id="IPR024478">
    <property type="entry name" value="HlyB_4HB_MCP"/>
</dbReference>
<evidence type="ECO:0000313" key="15">
    <source>
        <dbReference type="EMBL" id="TDV41561.1"/>
    </source>
</evidence>
<dbReference type="PROSITE" id="PS50111">
    <property type="entry name" value="CHEMOTAXIS_TRANSDUC_2"/>
    <property type="match status" value="1"/>
</dbReference>
<keyword evidence="11" id="KW-0175">Coiled coil</keyword>
<evidence type="ECO:0000256" key="5">
    <source>
        <dbReference type="ARBA" id="ARBA00022692"/>
    </source>
</evidence>
<evidence type="ECO:0000256" key="3">
    <source>
        <dbReference type="ARBA" id="ARBA00022481"/>
    </source>
</evidence>
<dbReference type="Pfam" id="PF12729">
    <property type="entry name" value="4HB_MCP_1"/>
    <property type="match status" value="1"/>
</dbReference>
<dbReference type="AlphaFoldDB" id="A0A4V3FQZ3"/>
<keyword evidence="5 12" id="KW-0812">Transmembrane</keyword>
<comment type="similarity">
    <text evidence="9">Belongs to the methyl-accepting chemotaxis (MCP) protein family.</text>
</comment>
<dbReference type="GO" id="GO:0006935">
    <property type="term" value="P:chemotaxis"/>
    <property type="evidence" value="ECO:0007669"/>
    <property type="project" value="UniProtKB-KW"/>
</dbReference>
<evidence type="ECO:0000256" key="10">
    <source>
        <dbReference type="PROSITE-ProRule" id="PRU00284"/>
    </source>
</evidence>